<dbReference type="InterPro" id="IPR036638">
    <property type="entry name" value="HLH_DNA-bd_sf"/>
</dbReference>
<evidence type="ECO:0000259" key="8">
    <source>
        <dbReference type="PROSITE" id="PS51054"/>
    </source>
</evidence>
<dbReference type="SUPFAM" id="SSF47459">
    <property type="entry name" value="HLH, helix-loop-helix DNA-binding domain"/>
    <property type="match status" value="1"/>
</dbReference>
<dbReference type="PANTHER" id="PTHR10985">
    <property type="entry name" value="BASIC HELIX-LOOP-HELIX TRANSCRIPTION FACTOR, HES-RELATED"/>
    <property type="match status" value="1"/>
</dbReference>
<evidence type="ECO:0000313" key="9">
    <source>
        <dbReference type="EMBL" id="KAK7067111.1"/>
    </source>
</evidence>
<dbReference type="GO" id="GO:0005634">
    <property type="term" value="C:nucleus"/>
    <property type="evidence" value="ECO:0007669"/>
    <property type="project" value="UniProtKB-SubCell"/>
</dbReference>
<keyword evidence="3" id="KW-0238">DNA-binding</keyword>
<dbReference type="FunFam" id="4.10.280.10:FF:000009">
    <property type="entry name" value="Transcription factor HES-1"/>
    <property type="match status" value="1"/>
</dbReference>
<dbReference type="PROSITE" id="PS50888">
    <property type="entry name" value="BHLH"/>
    <property type="match status" value="1"/>
</dbReference>
<evidence type="ECO:0000256" key="1">
    <source>
        <dbReference type="ARBA" id="ARBA00004123"/>
    </source>
</evidence>
<evidence type="ECO:0000256" key="4">
    <source>
        <dbReference type="ARBA" id="ARBA00023163"/>
    </source>
</evidence>
<protein>
    <submittedName>
        <fullName evidence="9">Uncharacterized protein</fullName>
    </submittedName>
</protein>
<dbReference type="InterPro" id="IPR003650">
    <property type="entry name" value="Orange_dom"/>
</dbReference>
<keyword evidence="5" id="KW-0539">Nucleus</keyword>
<comment type="caution">
    <text evidence="9">The sequence shown here is derived from an EMBL/GenBank/DDBJ whole genome shotgun (WGS) entry which is preliminary data.</text>
</comment>
<evidence type="ECO:0000256" key="3">
    <source>
        <dbReference type="ARBA" id="ARBA00023125"/>
    </source>
</evidence>
<evidence type="ECO:0000259" key="7">
    <source>
        <dbReference type="PROSITE" id="PS50888"/>
    </source>
</evidence>
<feature type="region of interest" description="Disordered" evidence="6">
    <location>
        <begin position="570"/>
        <end position="677"/>
    </location>
</feature>
<dbReference type="SUPFAM" id="SSF158457">
    <property type="entry name" value="Orange domain-like"/>
    <property type="match status" value="1"/>
</dbReference>
<dbReference type="SMART" id="SM00511">
    <property type="entry name" value="ORANGE"/>
    <property type="match status" value="1"/>
</dbReference>
<feature type="compositionally biased region" description="Polar residues" evidence="6">
    <location>
        <begin position="570"/>
        <end position="618"/>
    </location>
</feature>
<keyword evidence="10" id="KW-1185">Reference proteome</keyword>
<dbReference type="Proteomes" id="UP001381693">
    <property type="component" value="Unassembled WGS sequence"/>
</dbReference>
<dbReference type="Pfam" id="PF07527">
    <property type="entry name" value="Hairy_orange"/>
    <property type="match status" value="1"/>
</dbReference>
<keyword evidence="4" id="KW-0804">Transcription</keyword>
<proteinExistence type="predicted"/>
<sequence length="677" mass="74330">MCTTEIAMDTAGDSDTGTRNDLRKSNKPLMEKKRRQRINRCLNELKTLVLEALKKDPARYSKLEKADILEMTVRHVQALHRQESSAGRMVSYSGRLTSRYLGVDEKAKYRAGFTQCAAEVTRYLTSMTDVPHDLHMKISSHLSSITNGLTSFSSETVRGNSGLMVGASVATVVPPVTTTAQSVVVTTAADSSTMNSPVSPPCANFVTAIPPRPSLNSVSKPVPDLVSASSSSESNSFVTISPGVTLIPARLANGQMALILPPGTVLPAHADKNNHNLMTDITEKSLYGGSKQTVNQESTPQYTICSANSNLPSNSIYSGQNFAVSTPETSPENCEHSNDIVVDPKLSNISSHVPERELQAVSSTAWVRPTVSSLPKPYQSNFTDTAQKNSSLFVQASISHDKMLLTTSKRDYMHFSSANIPMTMPSTVNSQSGYTTYHLNEKNNLGDKQCVFPSKSAALIKPMPKLPEGVSLPHRSYAGSKENVLTGFSLVPTVYHQVSYAKPTSSVQEPLNLVVNSVHQVHQQDSEEDDSEGQIRMETTEREYMDETIVDHSGQEPKDNMLRLEYASTQSRQKTIDNQSRQGPNDNHSGQEASNSKLPEIIDTQSRQGPIENQSGQELRNIRHPENVPGDSQPLQNDSEDIALPVGSFSPKSRERPGPYHIPQCRNQDRPQPWRPW</sequence>
<keyword evidence="2" id="KW-0805">Transcription regulation</keyword>
<feature type="region of interest" description="Disordered" evidence="6">
    <location>
        <begin position="1"/>
        <end position="32"/>
    </location>
</feature>
<dbReference type="InterPro" id="IPR050370">
    <property type="entry name" value="HES_HEY"/>
</dbReference>
<comment type="subcellular location">
    <subcellularLocation>
        <location evidence="1">Nucleus</location>
    </subcellularLocation>
</comment>
<name>A0AAN8WJC8_HALRR</name>
<evidence type="ECO:0000256" key="2">
    <source>
        <dbReference type="ARBA" id="ARBA00023015"/>
    </source>
</evidence>
<dbReference type="Gene3D" id="6.10.250.980">
    <property type="match status" value="1"/>
</dbReference>
<dbReference type="GO" id="GO:1990837">
    <property type="term" value="F:sequence-specific double-stranded DNA binding"/>
    <property type="evidence" value="ECO:0007669"/>
    <property type="project" value="UniProtKB-ARBA"/>
</dbReference>
<dbReference type="SMART" id="SM00353">
    <property type="entry name" value="HLH"/>
    <property type="match status" value="1"/>
</dbReference>
<dbReference type="Pfam" id="PF00010">
    <property type="entry name" value="HLH"/>
    <property type="match status" value="1"/>
</dbReference>
<evidence type="ECO:0000313" key="10">
    <source>
        <dbReference type="Proteomes" id="UP001381693"/>
    </source>
</evidence>
<dbReference type="PROSITE" id="PS51054">
    <property type="entry name" value="ORANGE"/>
    <property type="match status" value="1"/>
</dbReference>
<organism evidence="9 10">
    <name type="scientific">Halocaridina rubra</name>
    <name type="common">Hawaiian red shrimp</name>
    <dbReference type="NCBI Taxonomy" id="373956"/>
    <lineage>
        <taxon>Eukaryota</taxon>
        <taxon>Metazoa</taxon>
        <taxon>Ecdysozoa</taxon>
        <taxon>Arthropoda</taxon>
        <taxon>Crustacea</taxon>
        <taxon>Multicrustacea</taxon>
        <taxon>Malacostraca</taxon>
        <taxon>Eumalacostraca</taxon>
        <taxon>Eucarida</taxon>
        <taxon>Decapoda</taxon>
        <taxon>Pleocyemata</taxon>
        <taxon>Caridea</taxon>
        <taxon>Atyoidea</taxon>
        <taxon>Atyidae</taxon>
        <taxon>Halocaridina</taxon>
    </lineage>
</organism>
<evidence type="ECO:0000256" key="5">
    <source>
        <dbReference type="ARBA" id="ARBA00023242"/>
    </source>
</evidence>
<dbReference type="AlphaFoldDB" id="A0AAN8WJC8"/>
<dbReference type="GO" id="GO:0046983">
    <property type="term" value="F:protein dimerization activity"/>
    <property type="evidence" value="ECO:0007669"/>
    <property type="project" value="InterPro"/>
</dbReference>
<dbReference type="InterPro" id="IPR011598">
    <property type="entry name" value="bHLH_dom"/>
</dbReference>
<reference evidence="9 10" key="1">
    <citation type="submission" date="2023-11" db="EMBL/GenBank/DDBJ databases">
        <title>Halocaridina rubra genome assembly.</title>
        <authorList>
            <person name="Smith C."/>
        </authorList>
    </citation>
    <scope>NUCLEOTIDE SEQUENCE [LARGE SCALE GENOMIC DNA]</scope>
    <source>
        <strain evidence="9">EP-1</strain>
        <tissue evidence="9">Whole</tissue>
    </source>
</reference>
<accession>A0AAN8WJC8</accession>
<dbReference type="Gene3D" id="4.10.280.10">
    <property type="entry name" value="Helix-loop-helix DNA-binding domain"/>
    <property type="match status" value="1"/>
</dbReference>
<dbReference type="EMBL" id="JAXCGZ010018927">
    <property type="protein sequence ID" value="KAK7067111.1"/>
    <property type="molecule type" value="Genomic_DNA"/>
</dbReference>
<feature type="domain" description="Orange" evidence="8">
    <location>
        <begin position="109"/>
        <end position="142"/>
    </location>
</feature>
<dbReference type="GO" id="GO:0006355">
    <property type="term" value="P:regulation of DNA-templated transcription"/>
    <property type="evidence" value="ECO:0007669"/>
    <property type="project" value="InterPro"/>
</dbReference>
<gene>
    <name evidence="9" type="ORF">SK128_011281</name>
</gene>
<feature type="domain" description="BHLH" evidence="7">
    <location>
        <begin position="22"/>
        <end position="79"/>
    </location>
</feature>
<evidence type="ECO:0000256" key="6">
    <source>
        <dbReference type="SAM" id="MobiDB-lite"/>
    </source>
</evidence>